<evidence type="ECO:0000259" key="2">
    <source>
        <dbReference type="Pfam" id="PF13439"/>
    </source>
</evidence>
<dbReference type="GO" id="GO:1901135">
    <property type="term" value="P:carbohydrate derivative metabolic process"/>
    <property type="evidence" value="ECO:0007669"/>
    <property type="project" value="UniProtKB-ARBA"/>
</dbReference>
<gene>
    <name evidence="3" type="primary">gt2</name>
</gene>
<dbReference type="AlphaFoldDB" id="A0A346CLH1"/>
<evidence type="ECO:0000259" key="1">
    <source>
        <dbReference type="Pfam" id="PF00534"/>
    </source>
</evidence>
<dbReference type="PANTHER" id="PTHR12526:SF637">
    <property type="entry name" value="GLYCOSYLTRANSFERASE EPSF-RELATED"/>
    <property type="match status" value="1"/>
</dbReference>
<dbReference type="GO" id="GO:0016757">
    <property type="term" value="F:glycosyltransferase activity"/>
    <property type="evidence" value="ECO:0007669"/>
    <property type="project" value="InterPro"/>
</dbReference>
<dbReference type="InterPro" id="IPR001296">
    <property type="entry name" value="Glyco_trans_1"/>
</dbReference>
<organism evidence="3">
    <name type="scientific">Providencia rustigianii</name>
    <dbReference type="NCBI Taxonomy" id="158850"/>
    <lineage>
        <taxon>Bacteria</taxon>
        <taxon>Pseudomonadati</taxon>
        <taxon>Pseudomonadota</taxon>
        <taxon>Gammaproteobacteria</taxon>
        <taxon>Enterobacterales</taxon>
        <taxon>Morganellaceae</taxon>
        <taxon>Providencia</taxon>
    </lineage>
</organism>
<name>A0A346CLH1_9GAMM</name>
<dbReference type="PANTHER" id="PTHR12526">
    <property type="entry name" value="GLYCOSYLTRANSFERASE"/>
    <property type="match status" value="1"/>
</dbReference>
<accession>A0A346CLH1</accession>
<proteinExistence type="predicted"/>
<feature type="domain" description="Glycosyl transferase family 1" evidence="1">
    <location>
        <begin position="229"/>
        <end position="392"/>
    </location>
</feature>
<feature type="domain" description="Glycosyltransferase subfamily 4-like N-terminal" evidence="2">
    <location>
        <begin position="85"/>
        <end position="217"/>
    </location>
</feature>
<keyword evidence="3" id="KW-0808">Transferase</keyword>
<dbReference type="Gene3D" id="3.40.50.2000">
    <property type="entry name" value="Glycogen Phosphorylase B"/>
    <property type="match status" value="2"/>
</dbReference>
<dbReference type="EMBL" id="MH444267">
    <property type="protein sequence ID" value="AXL96445.1"/>
    <property type="molecule type" value="Genomic_DNA"/>
</dbReference>
<reference evidence="3" key="1">
    <citation type="submission" date="2018-06" db="EMBL/GenBank/DDBJ databases">
        <title>Development of a Molecular Serotyping Scheme and a Multiplexed Luminex-Based Array for Providencia.</title>
        <authorList>
            <person name="Du Y."/>
            <person name="Liu B."/>
        </authorList>
    </citation>
    <scope>NUCLEOTIDE SEQUENCE</scope>
</reference>
<dbReference type="Pfam" id="PF13439">
    <property type="entry name" value="Glyco_transf_4"/>
    <property type="match status" value="1"/>
</dbReference>
<dbReference type="RefSeq" id="WP_154610714.1">
    <property type="nucleotide sequence ID" value="NZ_WLTZ01000003.1"/>
</dbReference>
<dbReference type="SUPFAM" id="SSF53756">
    <property type="entry name" value="UDP-Glycosyltransferase/glycogen phosphorylase"/>
    <property type="match status" value="1"/>
</dbReference>
<protein>
    <submittedName>
        <fullName evidence="3">Putative glycosyltransferase</fullName>
    </submittedName>
</protein>
<dbReference type="Pfam" id="PF00534">
    <property type="entry name" value="Glycos_transf_1"/>
    <property type="match status" value="1"/>
</dbReference>
<evidence type="ECO:0000313" key="3">
    <source>
        <dbReference type="EMBL" id="AXL96445.1"/>
    </source>
</evidence>
<dbReference type="InterPro" id="IPR028098">
    <property type="entry name" value="Glyco_trans_4-like_N"/>
</dbReference>
<sequence length="420" mass="47640">MKILHISHSDILGGAARASYRLHRALLASGLNSEMMVRIKKTDDWTILSSTSRVEKLVDIFRSTIGSSINKLQKSKNISLHSGNWLPSFWAKKINASDADIVNIHWVGNETLSIKDLGKINKPIVWTMHDMWPFCGSEHIADYGQEARWKIGYTPRNRASNDHGIDLDRLTWLRKKNAWNNQLIHVVAPSQWMSECIKDSILFKKNPTYIIPNVLDTRVYKPLNQDFCRDALNLPKDKFIILFGAIGGSNDVNKGHDLLISALSKATNRIYNDDILCIIFGQSEPQHPQKIPFKTKWLGHIYDDTTLSLLYNSANVMVVPSRIDNLPQTATEAHACGTPVVSFATTGLVDIIEHKKTGYLAKPFCIDDLANGIIWILANKLYQSDIRDNVRKKAEKLWASDVVIEKYIDVYKKALDTYKK</sequence>